<dbReference type="AlphaFoldDB" id="G8NRA8"/>
<name>G8NRA8_GRAMM</name>
<gene>
    <name evidence="2" type="ordered locus">AciX8_1850</name>
</gene>
<dbReference type="CDD" id="cd00063">
    <property type="entry name" value="FN3"/>
    <property type="match status" value="1"/>
</dbReference>
<dbReference type="KEGG" id="gma:AciX8_1850"/>
<dbReference type="HOGENOM" id="CLU_314441_0_0_0"/>
<evidence type="ECO:0000313" key="2">
    <source>
        <dbReference type="EMBL" id="AEU36186.1"/>
    </source>
</evidence>
<dbReference type="STRING" id="682795.AciX8_1850"/>
<feature type="domain" description="Fibronectin type-III" evidence="1">
    <location>
        <begin position="552"/>
        <end position="655"/>
    </location>
</feature>
<dbReference type="SUPFAM" id="SSF49265">
    <property type="entry name" value="Fibronectin type III"/>
    <property type="match status" value="1"/>
</dbReference>
<reference evidence="2 3" key="1">
    <citation type="submission" date="2011-11" db="EMBL/GenBank/DDBJ databases">
        <title>Complete sequence of Granulicella mallensis MP5ACTX8.</title>
        <authorList>
            <consortium name="US DOE Joint Genome Institute"/>
            <person name="Lucas S."/>
            <person name="Copeland A."/>
            <person name="Lapidus A."/>
            <person name="Cheng J.-F."/>
            <person name="Goodwin L."/>
            <person name="Pitluck S."/>
            <person name="Peters L."/>
            <person name="Lu M."/>
            <person name="Detter J.C."/>
            <person name="Han C."/>
            <person name="Tapia R."/>
            <person name="Land M."/>
            <person name="Hauser L."/>
            <person name="Kyrpides N."/>
            <person name="Ivanova N."/>
            <person name="Mikhailova N."/>
            <person name="Pagani I."/>
            <person name="Rawat S."/>
            <person name="Mannisto M."/>
            <person name="Haggblom M."/>
            <person name="Woyke T."/>
        </authorList>
    </citation>
    <scope>NUCLEOTIDE SEQUENCE [LARGE SCALE GENOMIC DNA]</scope>
    <source>
        <strain evidence="3">ATCC BAA-1857 / DSM 23137 / MP5ACTX8</strain>
    </source>
</reference>
<evidence type="ECO:0000259" key="1">
    <source>
        <dbReference type="PROSITE" id="PS50853"/>
    </source>
</evidence>
<accession>G8NRA8</accession>
<evidence type="ECO:0000313" key="3">
    <source>
        <dbReference type="Proteomes" id="UP000007113"/>
    </source>
</evidence>
<dbReference type="EMBL" id="CP003130">
    <property type="protein sequence ID" value="AEU36186.1"/>
    <property type="molecule type" value="Genomic_DNA"/>
</dbReference>
<dbReference type="OrthoDB" id="109844at2"/>
<keyword evidence="3" id="KW-1185">Reference proteome</keyword>
<organism evidence="2 3">
    <name type="scientific">Granulicella mallensis (strain ATCC BAA-1857 / DSM 23137 / MP5ACTX8)</name>
    <dbReference type="NCBI Taxonomy" id="682795"/>
    <lineage>
        <taxon>Bacteria</taxon>
        <taxon>Pseudomonadati</taxon>
        <taxon>Acidobacteriota</taxon>
        <taxon>Terriglobia</taxon>
        <taxon>Terriglobales</taxon>
        <taxon>Acidobacteriaceae</taxon>
        <taxon>Granulicella</taxon>
    </lineage>
</organism>
<proteinExistence type="predicted"/>
<dbReference type="InterPro" id="IPR003961">
    <property type="entry name" value="FN3_dom"/>
</dbReference>
<dbReference type="Proteomes" id="UP000007113">
    <property type="component" value="Chromosome"/>
</dbReference>
<sequence>MSKALVGASELIGAVGMGVAAFLDPALVASPWFDKIMASLAISGISMEAGAIANALTANRGVNITTRQAASYRQIIYGIQRVGGIQIYRSTTGGHHDQFNYVIVIATHECFAIENLYLDGRQVYWDTTSAGNTTQNGYNFGGNADGNSHQGPNGVQYNFGTLVYCEARYGEQLPGDVIGGLTANDPTWAASSGKSPFVGGCTYVYLKVEYDSSMFPSEPEVRFTVHGKPVVDPRVGTTPTYSANAALIINDVLTDPEWGLGDDSVNQDQLIAAANICDEQVALAAGGTESRYSCHWHYDTGTAVGDIISTLMESMGGKISRIGGQWFIYPAAYYGPSASFNSDHLIDSVDWTTKGFRDISNRVRGKYTAPNFPFNVAGNLYDSNGWYNGQIQDNFPFAFQPTSYPDYAADTLHGYANDEYLTEDGGVVLPLQKDFIQVLSIAQAQRLAKIALLRNRMQMGSGTLKMSLAAFMLQPMDTFNMTCSQMGWTDKLLEVNSFQFATDQTDAGPLLSITLGVNETDPTIYDWSVAEELTVYDVPAAPSLQAPYTPAPPTDMELISSAATALLQPDGSVAPRIQVNWTTPLDILVTQIQVQYQPVGAANWTDAGSASVNSNFYFISGVVSGQQYDVRIRSIRGNGATSVWVELDGFTAGLVLSVQTQDGVGKGSLVGEAYPDGTAAIECNPFTALVGQLSLPVFPGGAVTISGLTQQTLYYVYYIDPTYVGGNVTPIATTNQSDFLGKLGYFLIDSIVTPFAGSGGGGGGTGTSGGKYQPTTFSDLGTRTTTTPAAAYDGNLSSYATVSGSSTSTFAVGKTSNTTAIGSGAWSGFNSVVAAADMTLTVICTTILRQSATSPSGSVSINASLGGSTTSPLANSAGNLTTYTLTVPTGTNLSGISVFVNAVPGVGGASSSVPSASSSVQAQVAEIYIQ</sequence>
<dbReference type="InterPro" id="IPR013783">
    <property type="entry name" value="Ig-like_fold"/>
</dbReference>
<protein>
    <recommendedName>
        <fullName evidence="1">Fibronectin type-III domain-containing protein</fullName>
    </recommendedName>
</protein>
<dbReference type="PROSITE" id="PS50853">
    <property type="entry name" value="FN3"/>
    <property type="match status" value="1"/>
</dbReference>
<dbReference type="RefSeq" id="WP_014265065.1">
    <property type="nucleotide sequence ID" value="NC_016631.1"/>
</dbReference>
<dbReference type="Gene3D" id="2.60.40.10">
    <property type="entry name" value="Immunoglobulins"/>
    <property type="match status" value="1"/>
</dbReference>
<dbReference type="InterPro" id="IPR036116">
    <property type="entry name" value="FN3_sf"/>
</dbReference>
<dbReference type="eggNOG" id="COG4733">
    <property type="taxonomic scope" value="Bacteria"/>
</dbReference>